<evidence type="ECO:0000313" key="2">
    <source>
        <dbReference type="EMBL" id="ABT18013.1"/>
    </source>
</evidence>
<evidence type="ECO:0000313" key="3">
    <source>
        <dbReference type="Proteomes" id="UP000001186"/>
    </source>
</evidence>
<organism evidence="2 3">
    <name type="scientific">Streptococcus phage 858</name>
    <dbReference type="NCBI Taxonomy" id="2914004"/>
    <lineage>
        <taxon>Viruses</taxon>
        <taxon>Duplodnaviria</taxon>
        <taxon>Heunggongvirae</taxon>
        <taxon>Uroviricota</taxon>
        <taxon>Caudoviricetes</taxon>
        <taxon>Aliceevansviridae</taxon>
        <taxon>Brussowvirus</taxon>
        <taxon>Brussowvirus bv858</taxon>
    </lineage>
</organism>
<sequence length="95" mass="10948">MQACKKIKNPLNNQLRKAEEIMHVEFLTGVFSLIASLVGTFGGIVTSTKLTNYQINELKKQVDKHNSVIERTFKLEEHNKYVDERIARLESEVDK</sequence>
<dbReference type="GeneID" id="5950595"/>
<keyword evidence="1" id="KW-0472">Membrane</keyword>
<name>B0YL75_9CAUD</name>
<dbReference type="EMBL" id="EF529515">
    <property type="protein sequence ID" value="ABT18013.1"/>
    <property type="molecule type" value="Genomic_DNA"/>
</dbReference>
<evidence type="ECO:0000256" key="1">
    <source>
        <dbReference type="SAM" id="Phobius"/>
    </source>
</evidence>
<dbReference type="Proteomes" id="UP000001186">
    <property type="component" value="Segment"/>
</dbReference>
<keyword evidence="1" id="KW-1133">Transmembrane helix</keyword>
<dbReference type="KEGG" id="vg:5950595"/>
<feature type="transmembrane region" description="Helical" evidence="1">
    <location>
        <begin position="21"/>
        <end position="45"/>
    </location>
</feature>
<reference evidence="2 3" key="1">
    <citation type="journal article" date="2008" name="J. Bacteriol.">
        <title>Phage response to CRISPR-encoded resistance in Streptococcus thermophilus.</title>
        <authorList>
            <person name="Deveau H."/>
            <person name="Barrangou R."/>
            <person name="Garneau J.E."/>
            <person name="Labonte J."/>
            <person name="Fremaux C."/>
            <person name="Boyaval P."/>
            <person name="Romero D.A."/>
            <person name="Horvath P."/>
            <person name="Moineau S."/>
        </authorList>
    </citation>
    <scope>NUCLEOTIDE SEQUENCE</scope>
</reference>
<protein>
    <submittedName>
        <fullName evidence="2">Orf25</fullName>
    </submittedName>
</protein>
<proteinExistence type="predicted"/>
<keyword evidence="3" id="KW-1185">Reference proteome</keyword>
<keyword evidence="1" id="KW-0812">Transmembrane</keyword>
<accession>B0YL75</accession>
<dbReference type="RefSeq" id="YP_001686819.1">
    <property type="nucleotide sequence ID" value="NC_010353.1"/>
</dbReference>